<accession>A0A0A8Y765</accession>
<protein>
    <submittedName>
        <fullName evidence="1">Uncharacterized protein</fullName>
    </submittedName>
</protein>
<sequence>MHMPIAMYTVPTQNKMMTHSHHIKQIETLCMLIQ</sequence>
<proteinExistence type="predicted"/>
<evidence type="ECO:0000313" key="1">
    <source>
        <dbReference type="EMBL" id="JAD21003.1"/>
    </source>
</evidence>
<reference evidence="1" key="1">
    <citation type="submission" date="2014-09" db="EMBL/GenBank/DDBJ databases">
        <authorList>
            <person name="Magalhaes I.L.F."/>
            <person name="Oliveira U."/>
            <person name="Santos F.R."/>
            <person name="Vidigal T.H.D.A."/>
            <person name="Brescovit A.D."/>
            <person name="Santos A.J."/>
        </authorList>
    </citation>
    <scope>NUCLEOTIDE SEQUENCE</scope>
    <source>
        <tissue evidence="1">Shoot tissue taken approximately 20 cm above the soil surface</tissue>
    </source>
</reference>
<reference evidence="1" key="2">
    <citation type="journal article" date="2015" name="Data Brief">
        <title>Shoot transcriptome of the giant reed, Arundo donax.</title>
        <authorList>
            <person name="Barrero R.A."/>
            <person name="Guerrero F.D."/>
            <person name="Moolhuijzen P."/>
            <person name="Goolsby J.A."/>
            <person name="Tidwell J."/>
            <person name="Bellgard S.E."/>
            <person name="Bellgard M.I."/>
        </authorList>
    </citation>
    <scope>NUCLEOTIDE SEQUENCE</scope>
    <source>
        <tissue evidence="1">Shoot tissue taken approximately 20 cm above the soil surface</tissue>
    </source>
</reference>
<organism evidence="1">
    <name type="scientific">Arundo donax</name>
    <name type="common">Giant reed</name>
    <name type="synonym">Donax arundinaceus</name>
    <dbReference type="NCBI Taxonomy" id="35708"/>
    <lineage>
        <taxon>Eukaryota</taxon>
        <taxon>Viridiplantae</taxon>
        <taxon>Streptophyta</taxon>
        <taxon>Embryophyta</taxon>
        <taxon>Tracheophyta</taxon>
        <taxon>Spermatophyta</taxon>
        <taxon>Magnoliopsida</taxon>
        <taxon>Liliopsida</taxon>
        <taxon>Poales</taxon>
        <taxon>Poaceae</taxon>
        <taxon>PACMAD clade</taxon>
        <taxon>Arundinoideae</taxon>
        <taxon>Arundineae</taxon>
        <taxon>Arundo</taxon>
    </lineage>
</organism>
<dbReference type="AlphaFoldDB" id="A0A0A8Y765"/>
<name>A0A0A8Y765_ARUDO</name>
<dbReference type="EMBL" id="GBRH01276892">
    <property type="protein sequence ID" value="JAD21003.1"/>
    <property type="molecule type" value="Transcribed_RNA"/>
</dbReference>